<sequence>MHSLDEALNLLEEVEKILKEYNPSKDDKELLGKLLSKNMRIEAEAYAKYIRI</sequence>
<dbReference type="eggNOG" id="arCOG08476">
    <property type="taxonomic scope" value="Archaea"/>
</dbReference>
<organism evidence="1 2">
    <name type="scientific">Acidianus hospitalis (strain W1)</name>
    <dbReference type="NCBI Taxonomy" id="933801"/>
    <lineage>
        <taxon>Archaea</taxon>
        <taxon>Thermoproteota</taxon>
        <taxon>Thermoprotei</taxon>
        <taxon>Sulfolobales</taxon>
        <taxon>Sulfolobaceae</taxon>
        <taxon>Acidianus</taxon>
    </lineage>
</organism>
<evidence type="ECO:0000313" key="1">
    <source>
        <dbReference type="EMBL" id="AEE93851.1"/>
    </source>
</evidence>
<dbReference type="GeneID" id="58788750"/>
<accession>F4B958</accession>
<protein>
    <submittedName>
        <fullName evidence="1">Uncharacterized protein</fullName>
    </submittedName>
</protein>
<keyword evidence="2" id="KW-1185">Reference proteome</keyword>
<dbReference type="Proteomes" id="UP000008458">
    <property type="component" value="Chromosome"/>
</dbReference>
<dbReference type="STRING" id="933801.Ahos_0965"/>
<proteinExistence type="predicted"/>
<name>F4B958_ACIHW</name>
<dbReference type="RefSeq" id="WP_013775767.1">
    <property type="nucleotide sequence ID" value="NC_015518.1"/>
</dbReference>
<dbReference type="OrthoDB" id="33285at2157"/>
<reference evidence="1 2" key="1">
    <citation type="journal article" date="2011" name="Extremophiles">
        <title>Genomic analysis of Acidianus hospitalis W1 a host for studying crenarchaeal virus and plasmid life cycles.</title>
        <authorList>
            <person name="You X.Y."/>
            <person name="Liu C."/>
            <person name="Wang S.Y."/>
            <person name="Jiang C.Y."/>
            <person name="Shah S.A."/>
            <person name="Prangishvili D."/>
            <person name="She Q."/>
            <person name="Liu S.J."/>
            <person name="Garrett R.A."/>
        </authorList>
    </citation>
    <scope>NUCLEOTIDE SEQUENCE [LARGE SCALE GENOMIC DNA]</scope>
    <source>
        <strain evidence="1 2">W1</strain>
    </source>
</reference>
<reference key="2">
    <citation type="journal article" date="2011" name="Extremophiles">
        <title>Genomic analyses of Acidianus hospitalis W1 a host for studying crenarchaeal virus and plasmid life cycles.</title>
        <authorList>
            <person name="You X.Y."/>
            <person name="Liu C."/>
            <person name="Wang S.Y."/>
            <person name="Jiang C.Y."/>
            <person name="Shah S.A."/>
            <person name="Prangishvili D."/>
            <person name="Liu S.J."/>
            <person name="Garrett R.A."/>
        </authorList>
    </citation>
    <scope>NUCLEOTIDE SEQUENCE</scope>
    <source>
        <strain>W1</strain>
    </source>
</reference>
<evidence type="ECO:0000313" key="2">
    <source>
        <dbReference type="Proteomes" id="UP000008458"/>
    </source>
</evidence>
<dbReference type="HOGENOM" id="CLU_212441_0_0_2"/>
<dbReference type="KEGG" id="aho:Ahos_0965"/>
<gene>
    <name evidence="1" type="ordered locus">Ahos_0965</name>
</gene>
<dbReference type="EMBL" id="CP002535">
    <property type="protein sequence ID" value="AEE93851.1"/>
    <property type="molecule type" value="Genomic_DNA"/>
</dbReference>
<dbReference type="AlphaFoldDB" id="F4B958"/>